<evidence type="ECO:0000256" key="2">
    <source>
        <dbReference type="SAM" id="Coils"/>
    </source>
</evidence>
<reference evidence="3 4" key="1">
    <citation type="submission" date="2020-12" db="EMBL/GenBank/DDBJ databases">
        <title>Metabolic potential, ecology and presence of endohyphal bacteria is reflected in genomic diversity of Mucoromycotina.</title>
        <authorList>
            <person name="Muszewska A."/>
            <person name="Okrasinska A."/>
            <person name="Steczkiewicz K."/>
            <person name="Drgas O."/>
            <person name="Orlowska M."/>
            <person name="Perlinska-Lenart U."/>
            <person name="Aleksandrzak-Piekarczyk T."/>
            <person name="Szatraj K."/>
            <person name="Zielenkiewicz U."/>
            <person name="Pilsyk S."/>
            <person name="Malc E."/>
            <person name="Mieczkowski P."/>
            <person name="Kruszewska J.S."/>
            <person name="Biernat P."/>
            <person name="Pawlowska J."/>
        </authorList>
    </citation>
    <scope>NUCLEOTIDE SEQUENCE [LARGE SCALE GENOMIC DNA]</scope>
    <source>
        <strain evidence="3 4">CBS 142.35</strain>
    </source>
</reference>
<evidence type="ECO:0000313" key="4">
    <source>
        <dbReference type="Proteomes" id="UP000646827"/>
    </source>
</evidence>
<name>A0A8H7S5V3_9FUNG</name>
<keyword evidence="4" id="KW-1185">Reference proteome</keyword>
<feature type="coiled-coil region" evidence="2">
    <location>
        <begin position="689"/>
        <end position="723"/>
    </location>
</feature>
<dbReference type="GO" id="GO:0003700">
    <property type="term" value="F:DNA-binding transcription factor activity"/>
    <property type="evidence" value="ECO:0007669"/>
    <property type="project" value="InterPro"/>
</dbReference>
<gene>
    <name evidence="3" type="ORF">INT45_002892</name>
</gene>
<organism evidence="3 4">
    <name type="scientific">Circinella minor</name>
    <dbReference type="NCBI Taxonomy" id="1195481"/>
    <lineage>
        <taxon>Eukaryota</taxon>
        <taxon>Fungi</taxon>
        <taxon>Fungi incertae sedis</taxon>
        <taxon>Mucoromycota</taxon>
        <taxon>Mucoromycotina</taxon>
        <taxon>Mucoromycetes</taxon>
        <taxon>Mucorales</taxon>
        <taxon>Lichtheimiaceae</taxon>
        <taxon>Circinella</taxon>
    </lineage>
</organism>
<dbReference type="CDD" id="cd12148">
    <property type="entry name" value="fungal_TF_MHR"/>
    <property type="match status" value="2"/>
</dbReference>
<comment type="caution">
    <text evidence="3">The sequence shown here is derived from an EMBL/GenBank/DDBJ whole genome shotgun (WGS) entry which is preliminary data.</text>
</comment>
<dbReference type="InterPro" id="IPR050987">
    <property type="entry name" value="AtrR-like"/>
</dbReference>
<dbReference type="PROSITE" id="PS51257">
    <property type="entry name" value="PROKAR_LIPOPROTEIN"/>
    <property type="match status" value="1"/>
</dbReference>
<dbReference type="OrthoDB" id="2369992at2759"/>
<dbReference type="PANTHER" id="PTHR46910:SF1">
    <property type="entry name" value="MISCELLANEOUS ZN(II)2CYS6 TRANSCRIPTION FACTOR (EUROFUNG)-RELATED"/>
    <property type="match status" value="1"/>
</dbReference>
<keyword evidence="1" id="KW-0539">Nucleus</keyword>
<keyword evidence="2" id="KW-0175">Coiled coil</keyword>
<sequence>MTLNGDKAKIRKRQRGCVWTTSTTACCIRCTKLSLRCIPSKEPYNVNEYEDNDVLPKEFTSKSIEYWRHQIVQLETDMQQCELDAQYLSKTNHDNHENSNVNDRSILITSSKQQHPEWKLTIKDGQLRLHTKVETIEDLLGYSDAFIKHLSPFESIFRKPWIQLESTSHRLLLCVFNAIFSLDNAKQERNLKKQPSLHYSPMVVIEHTPSLYLNIHYRSIINHLINSYTDHHTSRRLFLHIPTFIEHYNNLQDPLTCPITLAVSIHTLCIARRIITNSAIERREIANFFYKKCQEMLYDMFDDPTRKFETVIVINLLQYFTMFVLLRFTEARRWATIAYSLCKDLESGNIEREKDKTEAVPFIRQLTSRVRRVLLKRHSSYAENTLQLLDIIIEGKMFRADSATLGMTVMFMEPMPGEDEGSCDLVEAHNRLLELCTCPYMAAITSHIHTLDSSLSSTHEITLDILERLDTVIQEWWSDLPTYLRLCDDLYEMDLTDVLENNESVPKAIIFSFIQSILFKIYGCVLDIKRQPTRFQERGNESISHDKNSSLYHRATLHSAERFCEQLLSTIIRMFTLQQDMLPFMFEFISRAIYAVLNISFFSNNHGISPGLRDKFIKCFDTIRNVFPPDNIVPQSKSPLDIYYKTHKLGDVSIYQNYSLPGMALVADIVTSDHNDDDVLPKEFAVKAIDYWRHQIEQLENAMQQLENDTQCLSTENRHKENNNSYHDNCINVARRNFSNNESKKIVQTRRNVMSSAGQQISPQQKQEYEWKLTIQDGLLRLHNKFESIQELLQYSDAFMTHLSPFQGVFQKSLIHLETMSFNLLLRTFRFVFLSIGDLESNKRSCSSLSSCFHKTNTTSNNQHLHNPQPQQHYQEQSYVNNTIKHPTIPCLHMHYQPIIDHLIRIYSNHENSRRLFLHVPTFLKHHHNLQDPLTCPITLAVCVHILCTTRQMITHSAAERRAIANFFYDKCKDILFDMFDDPKRKLETIVVINLLQHFTTFILLRVNESRRWTTVAHQLCKDLESSFEQRIHKQQGELTWLQPGMERVLLQRHAFYTENNFQLLDFIMDESKHVQYSAKLDMKVSYMEVMPGEDIHTCEMIEAHNRLLQLCTNPYMAAITKLDGSSKNAEVSFDILVRLNNVIRDWWNDLPVFLRLCDDPYAENAMDVIEKNTSVPKALIFSFIHSILLKIDACVLDIVNLSSCAMEEYGDDAKENSISYDEKMLLYNRAKSNAKIRSCELLLSTVTRIVSSEKDVFSFLFEFLSRVMYTMLTISYYLSDHFSADLREKFAECFDAIRNVFPSDNIVPASISPLNKYVQTLQMTGVDVYQNYSLPGYAVLADMVNACHSYVYWNGI</sequence>
<dbReference type="EMBL" id="JAEPRB010000062">
    <property type="protein sequence ID" value="KAG2223397.1"/>
    <property type="molecule type" value="Genomic_DNA"/>
</dbReference>
<accession>A0A8H7S5V3</accession>
<protein>
    <submittedName>
        <fullName evidence="3">Uncharacterized protein</fullName>
    </submittedName>
</protein>
<dbReference type="Proteomes" id="UP000646827">
    <property type="component" value="Unassembled WGS sequence"/>
</dbReference>
<proteinExistence type="predicted"/>
<evidence type="ECO:0000313" key="3">
    <source>
        <dbReference type="EMBL" id="KAG2223397.1"/>
    </source>
</evidence>
<dbReference type="PANTHER" id="PTHR46910">
    <property type="entry name" value="TRANSCRIPTION FACTOR PDR1"/>
    <property type="match status" value="1"/>
</dbReference>
<evidence type="ECO:0000256" key="1">
    <source>
        <dbReference type="ARBA" id="ARBA00023242"/>
    </source>
</evidence>